<sequence length="90" mass="9756">IGAIDGLDGTKRRYQGPCLGEIIMGEPLSPDRVFDFPMDEPEPHPAYDFFAPGPLPKYAGNPNNNNGWIEADVPLLGEMGDEADKPMVGL</sequence>
<accession>A0ABQ4Y813</accession>
<gene>
    <name evidence="1" type="ORF">Tco_0706102</name>
</gene>
<name>A0ABQ4Y813_9ASTR</name>
<protein>
    <submittedName>
        <fullName evidence="1">Uncharacterized protein</fullName>
    </submittedName>
</protein>
<comment type="caution">
    <text evidence="1">The sequence shown here is derived from an EMBL/GenBank/DDBJ whole genome shotgun (WGS) entry which is preliminary data.</text>
</comment>
<organism evidence="1 2">
    <name type="scientific">Tanacetum coccineum</name>
    <dbReference type="NCBI Taxonomy" id="301880"/>
    <lineage>
        <taxon>Eukaryota</taxon>
        <taxon>Viridiplantae</taxon>
        <taxon>Streptophyta</taxon>
        <taxon>Embryophyta</taxon>
        <taxon>Tracheophyta</taxon>
        <taxon>Spermatophyta</taxon>
        <taxon>Magnoliopsida</taxon>
        <taxon>eudicotyledons</taxon>
        <taxon>Gunneridae</taxon>
        <taxon>Pentapetalae</taxon>
        <taxon>asterids</taxon>
        <taxon>campanulids</taxon>
        <taxon>Asterales</taxon>
        <taxon>Asteraceae</taxon>
        <taxon>Asteroideae</taxon>
        <taxon>Anthemideae</taxon>
        <taxon>Anthemidinae</taxon>
        <taxon>Tanacetum</taxon>
    </lineage>
</organism>
<evidence type="ECO:0000313" key="1">
    <source>
        <dbReference type="EMBL" id="GJS73261.1"/>
    </source>
</evidence>
<feature type="non-terminal residue" evidence="1">
    <location>
        <position position="1"/>
    </location>
</feature>
<dbReference type="EMBL" id="BQNB010010141">
    <property type="protein sequence ID" value="GJS73261.1"/>
    <property type="molecule type" value="Genomic_DNA"/>
</dbReference>
<proteinExistence type="predicted"/>
<dbReference type="Proteomes" id="UP001151760">
    <property type="component" value="Unassembled WGS sequence"/>
</dbReference>
<evidence type="ECO:0000313" key="2">
    <source>
        <dbReference type="Proteomes" id="UP001151760"/>
    </source>
</evidence>
<keyword evidence="2" id="KW-1185">Reference proteome</keyword>
<reference evidence="1" key="1">
    <citation type="journal article" date="2022" name="Int. J. Mol. Sci.">
        <title>Draft Genome of Tanacetum Coccineum: Genomic Comparison of Closely Related Tanacetum-Family Plants.</title>
        <authorList>
            <person name="Yamashiro T."/>
            <person name="Shiraishi A."/>
            <person name="Nakayama K."/>
            <person name="Satake H."/>
        </authorList>
    </citation>
    <scope>NUCLEOTIDE SEQUENCE</scope>
</reference>
<reference evidence="1" key="2">
    <citation type="submission" date="2022-01" db="EMBL/GenBank/DDBJ databases">
        <authorList>
            <person name="Yamashiro T."/>
            <person name="Shiraishi A."/>
            <person name="Satake H."/>
            <person name="Nakayama K."/>
        </authorList>
    </citation>
    <scope>NUCLEOTIDE SEQUENCE</scope>
</reference>